<dbReference type="Proteomes" id="UP001367508">
    <property type="component" value="Unassembled WGS sequence"/>
</dbReference>
<sequence length="278" mass="30134">MLACTRPPVLESLGVESGVTRVIEFIETLAKSRCSIDILFTKDCTTDSLCILKRIHIYIPKLFPYLSDIALVNDDVVVQYGISSLGKFLYLSHDVATSAALEISLLLVALVLSLMATLTNTPLLHNRLKWLQGHMELLLVVVALPSGAANEAVATTTVLGSEISEGIFLLGMSSCHAESFISAMQTFAHGNCKGGYTTELLCNLESEVLFRIMGLVLAAKSRLNFDDNTLAYMELVDYTCAANKLNSCVVGALVDSVAKSRLRSIQLGPNYHSEPLST</sequence>
<proteinExistence type="predicted"/>
<evidence type="ECO:0000313" key="2">
    <source>
        <dbReference type="Proteomes" id="UP001367508"/>
    </source>
</evidence>
<organism evidence="1 2">
    <name type="scientific">Canavalia gladiata</name>
    <name type="common">Sword bean</name>
    <name type="synonym">Dolichos gladiatus</name>
    <dbReference type="NCBI Taxonomy" id="3824"/>
    <lineage>
        <taxon>Eukaryota</taxon>
        <taxon>Viridiplantae</taxon>
        <taxon>Streptophyta</taxon>
        <taxon>Embryophyta</taxon>
        <taxon>Tracheophyta</taxon>
        <taxon>Spermatophyta</taxon>
        <taxon>Magnoliopsida</taxon>
        <taxon>eudicotyledons</taxon>
        <taxon>Gunneridae</taxon>
        <taxon>Pentapetalae</taxon>
        <taxon>rosids</taxon>
        <taxon>fabids</taxon>
        <taxon>Fabales</taxon>
        <taxon>Fabaceae</taxon>
        <taxon>Papilionoideae</taxon>
        <taxon>50 kb inversion clade</taxon>
        <taxon>NPAAA clade</taxon>
        <taxon>indigoferoid/millettioid clade</taxon>
        <taxon>Phaseoleae</taxon>
        <taxon>Canavalia</taxon>
    </lineage>
</organism>
<gene>
    <name evidence="1" type="ORF">VNO77_23117</name>
</gene>
<name>A0AAN9L5D1_CANGL</name>
<evidence type="ECO:0000313" key="1">
    <source>
        <dbReference type="EMBL" id="KAK7328976.1"/>
    </source>
</evidence>
<dbReference type="AlphaFoldDB" id="A0AAN9L5D1"/>
<accession>A0AAN9L5D1</accession>
<reference evidence="1 2" key="1">
    <citation type="submission" date="2024-01" db="EMBL/GenBank/DDBJ databases">
        <title>The genomes of 5 underutilized Papilionoideae crops provide insights into root nodulation and disease resistanc.</title>
        <authorList>
            <person name="Jiang F."/>
        </authorList>
    </citation>
    <scope>NUCLEOTIDE SEQUENCE [LARGE SCALE GENOMIC DNA]</scope>
    <source>
        <strain evidence="1">LVBAO_FW01</strain>
        <tissue evidence="1">Leaves</tissue>
    </source>
</reference>
<dbReference type="EMBL" id="JAYMYQ010000005">
    <property type="protein sequence ID" value="KAK7328976.1"/>
    <property type="molecule type" value="Genomic_DNA"/>
</dbReference>
<protein>
    <submittedName>
        <fullName evidence="1">Uncharacterized protein</fullName>
    </submittedName>
</protein>
<keyword evidence="2" id="KW-1185">Reference proteome</keyword>
<comment type="caution">
    <text evidence="1">The sequence shown here is derived from an EMBL/GenBank/DDBJ whole genome shotgun (WGS) entry which is preliminary data.</text>
</comment>